<gene>
    <name evidence="2" type="ORF">PIB30_068971</name>
</gene>
<evidence type="ECO:0000256" key="1">
    <source>
        <dbReference type="SAM" id="MobiDB-lite"/>
    </source>
</evidence>
<sequence length="373" mass="41856">MPKVKRFVNPLRSAPQSSTNNHQSRQDQVHTSLTNVSPPNHDSGMPSNSDNQVQTSPSHFSPNHDSRMPSNSEGTDDHSPSNQGSQDDAMHIGGRRSSGFWKVGTIDGILHQEEQVIVYFEGEQAIGDAEGLLAGYLGLLAIDCKSFPISFRKWTGPNGLPPSYFEECFINCIRPKFYFKTFEDIAKRYCKLSLSKKWSQHRLKLWDEFYDSSMSREALIANVPTAIDAVQWAFYVQYRLDPSTMEMCRKNKEARKKQTIPHTGATEPKASRRKIYIETHKKKDGSIVTDEARAIAMNQYRLLLMLLVKFLGKCIRGGCGAWAYFLSKEGCIPSEFAGILGRDAQVPYVDSEPDTPTTAIRSSGEDLAYAKLA</sequence>
<dbReference type="PANTHER" id="PTHR33144">
    <property type="entry name" value="OS10G0409366 PROTEIN-RELATED"/>
    <property type="match status" value="1"/>
</dbReference>
<comment type="caution">
    <text evidence="2">The sequence shown here is derived from an EMBL/GenBank/DDBJ whole genome shotgun (WGS) entry which is preliminary data.</text>
</comment>
<reference evidence="2 3" key="1">
    <citation type="journal article" date="2023" name="Plants (Basel)">
        <title>Bridging the Gap: Combining Genomics and Transcriptomics Approaches to Understand Stylosanthes scabra, an Orphan Legume from the Brazilian Caatinga.</title>
        <authorList>
            <person name="Ferreira-Neto J.R.C."/>
            <person name="da Silva M.D."/>
            <person name="Binneck E."/>
            <person name="de Melo N.F."/>
            <person name="da Silva R.H."/>
            <person name="de Melo A.L.T.M."/>
            <person name="Pandolfi V."/>
            <person name="Bustamante F.O."/>
            <person name="Brasileiro-Vidal A.C."/>
            <person name="Benko-Iseppon A.M."/>
        </authorList>
    </citation>
    <scope>NUCLEOTIDE SEQUENCE [LARGE SCALE GENOMIC DNA]</scope>
    <source>
        <tissue evidence="2">Leaves</tissue>
    </source>
</reference>
<evidence type="ECO:0000313" key="3">
    <source>
        <dbReference type="Proteomes" id="UP001341840"/>
    </source>
</evidence>
<evidence type="ECO:0000313" key="2">
    <source>
        <dbReference type="EMBL" id="MED6198693.1"/>
    </source>
</evidence>
<feature type="region of interest" description="Disordered" evidence="1">
    <location>
        <begin position="1"/>
        <end position="94"/>
    </location>
</feature>
<organism evidence="2 3">
    <name type="scientific">Stylosanthes scabra</name>
    <dbReference type="NCBI Taxonomy" id="79078"/>
    <lineage>
        <taxon>Eukaryota</taxon>
        <taxon>Viridiplantae</taxon>
        <taxon>Streptophyta</taxon>
        <taxon>Embryophyta</taxon>
        <taxon>Tracheophyta</taxon>
        <taxon>Spermatophyta</taxon>
        <taxon>Magnoliopsida</taxon>
        <taxon>eudicotyledons</taxon>
        <taxon>Gunneridae</taxon>
        <taxon>Pentapetalae</taxon>
        <taxon>rosids</taxon>
        <taxon>fabids</taxon>
        <taxon>Fabales</taxon>
        <taxon>Fabaceae</taxon>
        <taxon>Papilionoideae</taxon>
        <taxon>50 kb inversion clade</taxon>
        <taxon>dalbergioids sensu lato</taxon>
        <taxon>Dalbergieae</taxon>
        <taxon>Pterocarpus clade</taxon>
        <taxon>Stylosanthes</taxon>
    </lineage>
</organism>
<dbReference type="EMBL" id="JASCZI010212197">
    <property type="protein sequence ID" value="MED6198693.1"/>
    <property type="molecule type" value="Genomic_DNA"/>
</dbReference>
<dbReference type="Pfam" id="PF03004">
    <property type="entry name" value="Transposase_24"/>
    <property type="match status" value="1"/>
</dbReference>
<dbReference type="PANTHER" id="PTHR33144:SF45">
    <property type="entry name" value="TRANSPOSASE TNP1_EN_SPM-LIKE DOMAIN-CONTAINING PROTEIN"/>
    <property type="match status" value="1"/>
</dbReference>
<name>A0ABU6XPE3_9FABA</name>
<feature type="compositionally biased region" description="Polar residues" evidence="1">
    <location>
        <begin position="29"/>
        <end position="61"/>
    </location>
</feature>
<proteinExistence type="predicted"/>
<dbReference type="Proteomes" id="UP001341840">
    <property type="component" value="Unassembled WGS sequence"/>
</dbReference>
<feature type="compositionally biased region" description="Polar residues" evidence="1">
    <location>
        <begin position="14"/>
        <end position="23"/>
    </location>
</feature>
<keyword evidence="3" id="KW-1185">Reference proteome</keyword>
<accession>A0ABU6XPE3</accession>
<protein>
    <submittedName>
        <fullName evidence="2">Uncharacterized protein</fullName>
    </submittedName>
</protein>
<dbReference type="InterPro" id="IPR004252">
    <property type="entry name" value="Probable_transposase_24"/>
</dbReference>